<proteinExistence type="predicted"/>
<dbReference type="SUPFAM" id="SSF109604">
    <property type="entry name" value="HD-domain/PDEase-like"/>
    <property type="match status" value="1"/>
</dbReference>
<dbReference type="InterPro" id="IPR050798">
    <property type="entry name" value="YhaM_exoribonuc/phosphodiest"/>
</dbReference>
<protein>
    <submittedName>
        <fullName evidence="4">HD domain-containing protein</fullName>
    </submittedName>
</protein>
<organism evidence="4 5">
    <name type="scientific">Candidatus Iainarchaeum sp</name>
    <dbReference type="NCBI Taxonomy" id="3101447"/>
    <lineage>
        <taxon>Archaea</taxon>
        <taxon>Candidatus Iainarchaeota</taxon>
        <taxon>Candidatus Iainarchaeia</taxon>
        <taxon>Candidatus Iainarchaeales</taxon>
        <taxon>Candidatus Iainarchaeaceae</taxon>
        <taxon>Candidatus Iainarchaeum</taxon>
    </lineage>
</organism>
<evidence type="ECO:0000259" key="2">
    <source>
        <dbReference type="Pfam" id="PF01336"/>
    </source>
</evidence>
<dbReference type="PANTHER" id="PTHR37294:SF1">
    <property type="entry name" value="3'-5' EXORIBONUCLEASE YHAM"/>
    <property type="match status" value="1"/>
</dbReference>
<dbReference type="PANTHER" id="PTHR37294">
    <property type="entry name" value="3'-5' EXORIBONUCLEASE YHAM"/>
    <property type="match status" value="1"/>
</dbReference>
<dbReference type="InterPro" id="IPR003607">
    <property type="entry name" value="HD/PDEase_dom"/>
</dbReference>
<dbReference type="Proteomes" id="UP000677687">
    <property type="component" value="Unassembled WGS sequence"/>
</dbReference>
<reference evidence="4" key="2">
    <citation type="submission" date="2021-05" db="EMBL/GenBank/DDBJ databases">
        <title>Protein family content uncovers lineage relationships and bacterial pathway maintenance mechanisms in DPANN archaea.</title>
        <authorList>
            <person name="Castelle C.J."/>
            <person name="Meheust R."/>
            <person name="Jaffe A.L."/>
            <person name="Seitz K."/>
            <person name="Gong X."/>
            <person name="Baker B.J."/>
            <person name="Banfield J.F."/>
        </authorList>
    </citation>
    <scope>NUCLEOTIDE SEQUENCE</scope>
    <source>
        <strain evidence="4">RIFCSPHIGHO2_01_FULL_AR10_44_11</strain>
    </source>
</reference>
<gene>
    <name evidence="4" type="ORF">J4415_00775</name>
</gene>
<dbReference type="Pfam" id="PF01966">
    <property type="entry name" value="HD"/>
    <property type="match status" value="1"/>
</dbReference>
<dbReference type="GO" id="GO:0031125">
    <property type="term" value="P:rRNA 3'-end processing"/>
    <property type="evidence" value="ECO:0007669"/>
    <property type="project" value="TreeGrafter"/>
</dbReference>
<feature type="non-terminal residue" evidence="4">
    <location>
        <position position="249"/>
    </location>
</feature>
<feature type="domain" description="OB" evidence="2">
    <location>
        <begin position="41"/>
        <end position="93"/>
    </location>
</feature>
<dbReference type="GO" id="GO:0016787">
    <property type="term" value="F:hydrolase activity"/>
    <property type="evidence" value="ECO:0007669"/>
    <property type="project" value="UniProtKB-KW"/>
</dbReference>
<dbReference type="NCBIfam" id="TIGR00277">
    <property type="entry name" value="HDIG"/>
    <property type="match status" value="1"/>
</dbReference>
<dbReference type="InterPro" id="IPR012340">
    <property type="entry name" value="NA-bd_OB-fold"/>
</dbReference>
<feature type="domain" description="HD" evidence="3">
    <location>
        <begin position="171"/>
        <end position="236"/>
    </location>
</feature>
<dbReference type="Gene3D" id="1.10.3210.10">
    <property type="entry name" value="Hypothetical protein af1432"/>
    <property type="match status" value="1"/>
</dbReference>
<dbReference type="SUPFAM" id="SSF50249">
    <property type="entry name" value="Nucleic acid-binding proteins"/>
    <property type="match status" value="1"/>
</dbReference>
<keyword evidence="1" id="KW-0378">Hydrolase</keyword>
<dbReference type="EMBL" id="JAGVWD010000010">
    <property type="protein sequence ID" value="MBS3057143.1"/>
    <property type="molecule type" value="Genomic_DNA"/>
</dbReference>
<dbReference type="InterPro" id="IPR006674">
    <property type="entry name" value="HD_domain"/>
</dbReference>
<dbReference type="Pfam" id="PF01336">
    <property type="entry name" value="tRNA_anti-codon"/>
    <property type="match status" value="1"/>
</dbReference>
<sequence length="249" mass="28052">MSKSQFISELKEGDAVNSAFSVKYKHPPETYKNGFRFELGLADRSGEIELKYWGGADKEKVEALYREFKEGDVIEVNGKTSAFKGVAEIHINEGSGGIKKILKFDIADFVEKSAEDSEKLANEMLAEIKGMKNEFLRKLMEEFFNDAEFMEKFKSAPAAMYMHHATIGGLIEHTSHVLKLCREICRIYPALDKELLIAGAVLHDIGKIQEFRIGTNIKQTEEGMLRGHIAIGEEMVLGKIRGIKDFPNE</sequence>
<accession>A0A8T4KQ45</accession>
<dbReference type="CDD" id="cd00077">
    <property type="entry name" value="HDc"/>
    <property type="match status" value="1"/>
</dbReference>
<evidence type="ECO:0000313" key="5">
    <source>
        <dbReference type="Proteomes" id="UP000677687"/>
    </source>
</evidence>
<dbReference type="AlphaFoldDB" id="A0A8T4KQ45"/>
<dbReference type="InterPro" id="IPR004365">
    <property type="entry name" value="NA-bd_OB_tRNA"/>
</dbReference>
<name>A0A8T4KQ45_9ARCH</name>
<dbReference type="GO" id="GO:0003676">
    <property type="term" value="F:nucleic acid binding"/>
    <property type="evidence" value="ECO:0007669"/>
    <property type="project" value="InterPro"/>
</dbReference>
<evidence type="ECO:0000259" key="3">
    <source>
        <dbReference type="Pfam" id="PF01966"/>
    </source>
</evidence>
<evidence type="ECO:0000256" key="1">
    <source>
        <dbReference type="ARBA" id="ARBA00022801"/>
    </source>
</evidence>
<evidence type="ECO:0000313" key="4">
    <source>
        <dbReference type="EMBL" id="MBS3057143.1"/>
    </source>
</evidence>
<reference evidence="4" key="1">
    <citation type="submission" date="2021-03" db="EMBL/GenBank/DDBJ databases">
        <authorList>
            <person name="Jaffe A."/>
        </authorList>
    </citation>
    <scope>NUCLEOTIDE SEQUENCE</scope>
    <source>
        <strain evidence="4">RIFCSPHIGHO2_01_FULL_AR10_44_11</strain>
    </source>
</reference>
<comment type="caution">
    <text evidence="4">The sequence shown here is derived from an EMBL/GenBank/DDBJ whole genome shotgun (WGS) entry which is preliminary data.</text>
</comment>
<dbReference type="InterPro" id="IPR006675">
    <property type="entry name" value="HDIG_dom"/>
</dbReference>
<dbReference type="Gene3D" id="2.40.50.140">
    <property type="entry name" value="Nucleic acid-binding proteins"/>
    <property type="match status" value="1"/>
</dbReference>